<comment type="caution">
    <text evidence="9">The sequence shown here is derived from an EMBL/GenBank/DDBJ whole genome shotgun (WGS) entry which is preliminary data.</text>
</comment>
<dbReference type="Gene3D" id="3.40.50.850">
    <property type="entry name" value="Isochorismatase-like"/>
    <property type="match status" value="1"/>
</dbReference>
<keyword evidence="4" id="KW-0378">Hydrolase</keyword>
<evidence type="ECO:0000256" key="5">
    <source>
        <dbReference type="ARBA" id="ARBA00037900"/>
    </source>
</evidence>
<protein>
    <recommendedName>
        <fullName evidence="6">nicotinamidase</fullName>
        <ecNumber evidence="6">3.5.1.19</ecNumber>
    </recommendedName>
    <alternativeName>
        <fullName evidence="7">Nicotinamide deamidase</fullName>
    </alternativeName>
</protein>
<feature type="domain" description="Isochorismatase-like" evidence="8">
    <location>
        <begin position="86"/>
        <end position="207"/>
    </location>
</feature>
<dbReference type="CDD" id="cd01011">
    <property type="entry name" value="nicotinamidase"/>
    <property type="match status" value="1"/>
</dbReference>
<evidence type="ECO:0000256" key="7">
    <source>
        <dbReference type="ARBA" id="ARBA00043224"/>
    </source>
</evidence>
<sequence length="216" mass="23700">MRKLASRERTAAFDVDAQKCFTPLCPQELPVPEGHLIVEELNRQAACARYRIGSKDAHPPSAVWIADAERPVLSPVAGENVDVRWPIHAVPGTQGFELLDGLPEIAAYDYFVWKGVEPDIHPYGACYHDLAEQRSTGVIEFLRQQDVDTVLVGGLALDYCVRTTVLQLLRAGFRVVVNWAACRGLAPDSSQSACREMAEAGAEFVDSVSDFDGVDD</sequence>
<accession>A0ABP8UZ54</accession>
<dbReference type="Proteomes" id="UP001500604">
    <property type="component" value="Unassembled WGS sequence"/>
</dbReference>
<dbReference type="PANTHER" id="PTHR11080:SF2">
    <property type="entry name" value="LD05707P"/>
    <property type="match status" value="1"/>
</dbReference>
<dbReference type="Pfam" id="PF00857">
    <property type="entry name" value="Isochorismatase"/>
    <property type="match status" value="1"/>
</dbReference>
<dbReference type="EMBL" id="BAABFL010000124">
    <property type="protein sequence ID" value="GAA4649213.1"/>
    <property type="molecule type" value="Genomic_DNA"/>
</dbReference>
<keyword evidence="10" id="KW-1185">Reference proteome</keyword>
<dbReference type="InterPro" id="IPR036380">
    <property type="entry name" value="Isochorismatase-like_sf"/>
</dbReference>
<proteinExistence type="inferred from homology"/>
<evidence type="ECO:0000256" key="4">
    <source>
        <dbReference type="ARBA" id="ARBA00022801"/>
    </source>
</evidence>
<dbReference type="RefSeq" id="WP_345194988.1">
    <property type="nucleotide sequence ID" value="NZ_BAABFL010000124.1"/>
</dbReference>
<keyword evidence="2" id="KW-0662">Pyridine nucleotide biosynthesis</keyword>
<reference evidence="10" key="1">
    <citation type="journal article" date="2019" name="Int. J. Syst. Evol. Microbiol.">
        <title>The Global Catalogue of Microorganisms (GCM) 10K type strain sequencing project: providing services to taxonomists for standard genome sequencing and annotation.</title>
        <authorList>
            <consortium name="The Broad Institute Genomics Platform"/>
            <consortium name="The Broad Institute Genome Sequencing Center for Infectious Disease"/>
            <person name="Wu L."/>
            <person name="Ma J."/>
        </authorList>
    </citation>
    <scope>NUCLEOTIDE SEQUENCE [LARGE SCALE GENOMIC DNA]</scope>
    <source>
        <strain evidence="10">JCM 17805</strain>
    </source>
</reference>
<evidence type="ECO:0000313" key="10">
    <source>
        <dbReference type="Proteomes" id="UP001500604"/>
    </source>
</evidence>
<dbReference type="PANTHER" id="PTHR11080">
    <property type="entry name" value="PYRAZINAMIDASE/NICOTINAMIDASE"/>
    <property type="match status" value="1"/>
</dbReference>
<name>A0ABP8UZ54_9GAMM</name>
<dbReference type="InterPro" id="IPR052347">
    <property type="entry name" value="Isochorismatase_Nicotinamidase"/>
</dbReference>
<dbReference type="EC" id="3.5.1.19" evidence="6"/>
<keyword evidence="3" id="KW-0479">Metal-binding</keyword>
<evidence type="ECO:0000256" key="6">
    <source>
        <dbReference type="ARBA" id="ARBA00039017"/>
    </source>
</evidence>
<evidence type="ECO:0000256" key="2">
    <source>
        <dbReference type="ARBA" id="ARBA00022642"/>
    </source>
</evidence>
<organism evidence="9 10">
    <name type="scientific">Kistimonas scapharcae</name>
    <dbReference type="NCBI Taxonomy" id="1036133"/>
    <lineage>
        <taxon>Bacteria</taxon>
        <taxon>Pseudomonadati</taxon>
        <taxon>Pseudomonadota</taxon>
        <taxon>Gammaproteobacteria</taxon>
        <taxon>Oceanospirillales</taxon>
        <taxon>Endozoicomonadaceae</taxon>
        <taxon>Kistimonas</taxon>
    </lineage>
</organism>
<dbReference type="SUPFAM" id="SSF52499">
    <property type="entry name" value="Isochorismatase-like hydrolases"/>
    <property type="match status" value="1"/>
</dbReference>
<evidence type="ECO:0000256" key="1">
    <source>
        <dbReference type="ARBA" id="ARBA00006336"/>
    </source>
</evidence>
<dbReference type="InterPro" id="IPR000868">
    <property type="entry name" value="Isochorismatase-like_dom"/>
</dbReference>
<evidence type="ECO:0000256" key="3">
    <source>
        <dbReference type="ARBA" id="ARBA00022723"/>
    </source>
</evidence>
<gene>
    <name evidence="9" type="ORF">GCM10023116_14870</name>
</gene>
<comment type="similarity">
    <text evidence="1">Belongs to the isochorismatase family.</text>
</comment>
<comment type="pathway">
    <text evidence="5">Cofactor biosynthesis; nicotinate biosynthesis; nicotinate from nicotinamide: step 1/1.</text>
</comment>
<evidence type="ECO:0000313" key="9">
    <source>
        <dbReference type="EMBL" id="GAA4649213.1"/>
    </source>
</evidence>
<evidence type="ECO:0000259" key="8">
    <source>
        <dbReference type="Pfam" id="PF00857"/>
    </source>
</evidence>